<dbReference type="Pfam" id="PF01853">
    <property type="entry name" value="MOZ_SAS"/>
    <property type="match status" value="1"/>
</dbReference>
<feature type="region of interest" description="Disordered" evidence="13">
    <location>
        <begin position="907"/>
        <end position="1365"/>
    </location>
</feature>
<feature type="domain" description="PHD-type" evidence="14">
    <location>
        <begin position="171"/>
        <end position="221"/>
    </location>
</feature>
<feature type="compositionally biased region" description="Polar residues" evidence="13">
    <location>
        <begin position="1302"/>
        <end position="1319"/>
    </location>
</feature>
<evidence type="ECO:0000256" key="11">
    <source>
        <dbReference type="PROSITE-ProRule" id="PRU00146"/>
    </source>
</evidence>
<feature type="compositionally biased region" description="Basic and acidic residues" evidence="13">
    <location>
        <begin position="1157"/>
        <end position="1171"/>
    </location>
</feature>
<dbReference type="InterPro" id="IPR011011">
    <property type="entry name" value="Znf_FYVE_PHD"/>
</dbReference>
<feature type="compositionally biased region" description="Basic and acidic residues" evidence="13">
    <location>
        <begin position="441"/>
        <end position="456"/>
    </location>
</feature>
<dbReference type="InterPro" id="IPR016181">
    <property type="entry name" value="Acyl_CoA_acyltransferase"/>
</dbReference>
<dbReference type="CDD" id="cd15527">
    <property type="entry name" value="PHD2_KAT6A_6B"/>
    <property type="match status" value="1"/>
</dbReference>
<evidence type="ECO:0000256" key="7">
    <source>
        <dbReference type="ARBA" id="ARBA00022833"/>
    </source>
</evidence>
<evidence type="ECO:0000256" key="4">
    <source>
        <dbReference type="ARBA" id="ARBA00022679"/>
    </source>
</evidence>
<evidence type="ECO:0000256" key="12">
    <source>
        <dbReference type="RuleBase" id="RU361211"/>
    </source>
</evidence>
<dbReference type="Proteomes" id="UP001497453">
    <property type="component" value="Chromosome 9"/>
</dbReference>
<feature type="domain" description="PHD-type" evidence="14">
    <location>
        <begin position="116"/>
        <end position="174"/>
    </location>
</feature>
<evidence type="ECO:0000256" key="13">
    <source>
        <dbReference type="SAM" id="MobiDB-lite"/>
    </source>
</evidence>
<dbReference type="Gene3D" id="3.30.40.10">
    <property type="entry name" value="Zinc/RING finger domain, C3HC4 (zinc finger)"/>
    <property type="match status" value="1"/>
</dbReference>
<dbReference type="Gene3D" id="3.40.630.30">
    <property type="match status" value="1"/>
</dbReference>
<evidence type="ECO:0000256" key="3">
    <source>
        <dbReference type="ARBA" id="ARBA00013184"/>
    </source>
</evidence>
<keyword evidence="5" id="KW-0479">Metal-binding</keyword>
<dbReference type="InterPro" id="IPR013083">
    <property type="entry name" value="Znf_RING/FYVE/PHD"/>
</dbReference>
<dbReference type="SMART" id="SM00249">
    <property type="entry name" value="PHD"/>
    <property type="match status" value="2"/>
</dbReference>
<evidence type="ECO:0000256" key="9">
    <source>
        <dbReference type="ARBA" id="ARBA00022990"/>
    </source>
</evidence>
<dbReference type="PROSITE" id="PS51726">
    <property type="entry name" value="MYST_HAT"/>
    <property type="match status" value="1"/>
</dbReference>
<feature type="domain" description="MYST-type HAT" evidence="15">
    <location>
        <begin position="517"/>
        <end position="838"/>
    </location>
</feature>
<dbReference type="SUPFAM" id="SSF55729">
    <property type="entry name" value="Acyl-CoA N-acyltransferases (Nat)"/>
    <property type="match status" value="1"/>
</dbReference>
<feature type="compositionally biased region" description="Acidic residues" evidence="13">
    <location>
        <begin position="1285"/>
        <end position="1295"/>
    </location>
</feature>
<dbReference type="InterPro" id="IPR002717">
    <property type="entry name" value="HAT_MYST-type"/>
</dbReference>
<dbReference type="EC" id="2.3.1.48" evidence="3 12"/>
<dbReference type="SUPFAM" id="SSF57903">
    <property type="entry name" value="FYVE/PHD zinc finger"/>
    <property type="match status" value="2"/>
</dbReference>
<dbReference type="InterPro" id="IPR019787">
    <property type="entry name" value="Znf_PHD-finger"/>
</dbReference>
<dbReference type="InterPro" id="IPR050603">
    <property type="entry name" value="MYST_HAT"/>
</dbReference>
<feature type="compositionally biased region" description="Low complexity" evidence="13">
    <location>
        <begin position="498"/>
        <end position="517"/>
    </location>
</feature>
<dbReference type="InterPro" id="IPR040706">
    <property type="entry name" value="Zf-MYST"/>
</dbReference>
<accession>A0ABP1E9T9</accession>
<evidence type="ECO:0000256" key="8">
    <source>
        <dbReference type="ARBA" id="ARBA00022853"/>
    </source>
</evidence>
<evidence type="ECO:0000256" key="2">
    <source>
        <dbReference type="ARBA" id="ARBA00010107"/>
    </source>
</evidence>
<feature type="compositionally biased region" description="Basic and acidic residues" evidence="13">
    <location>
        <begin position="1136"/>
        <end position="1147"/>
    </location>
</feature>
<keyword evidence="7" id="KW-0862">Zinc</keyword>
<name>A0ABP1E9T9_9APHY</name>
<comment type="subcellular location">
    <subcellularLocation>
        <location evidence="1 12">Nucleus</location>
    </subcellularLocation>
</comment>
<protein>
    <recommendedName>
        <fullName evidence="3 12">Histone acetyltransferase</fullName>
        <ecNumber evidence="3 12">2.3.1.48</ecNumber>
    </recommendedName>
</protein>
<feature type="compositionally biased region" description="Basic residues" evidence="13">
    <location>
        <begin position="1118"/>
        <end position="1131"/>
    </location>
</feature>
<evidence type="ECO:0000256" key="6">
    <source>
        <dbReference type="ARBA" id="ARBA00022771"/>
    </source>
</evidence>
<feature type="compositionally biased region" description="Basic and acidic residues" evidence="13">
    <location>
        <begin position="400"/>
        <end position="432"/>
    </location>
</feature>
<evidence type="ECO:0000259" key="15">
    <source>
        <dbReference type="PROSITE" id="PS51726"/>
    </source>
</evidence>
<dbReference type="PROSITE" id="PS50016">
    <property type="entry name" value="ZF_PHD_2"/>
    <property type="match status" value="2"/>
</dbReference>
<comment type="similarity">
    <text evidence="2 12">Belongs to the MYST (SAS/MOZ) family.</text>
</comment>
<keyword evidence="8" id="KW-0156">Chromatin regulator</keyword>
<evidence type="ECO:0000256" key="1">
    <source>
        <dbReference type="ARBA" id="ARBA00004123"/>
    </source>
</evidence>
<feature type="compositionally biased region" description="Basic residues" evidence="13">
    <location>
        <begin position="321"/>
        <end position="335"/>
    </location>
</feature>
<keyword evidence="4" id="KW-0808">Transferase</keyword>
<dbReference type="InterPro" id="IPR036388">
    <property type="entry name" value="WH-like_DNA-bd_sf"/>
</dbReference>
<dbReference type="CDD" id="cd15526">
    <property type="entry name" value="PHD1_MOZ_d4"/>
    <property type="match status" value="1"/>
</dbReference>
<proteinExistence type="inferred from homology"/>
<feature type="compositionally biased region" description="Acidic residues" evidence="13">
    <location>
        <begin position="298"/>
        <end position="308"/>
    </location>
</feature>
<sequence>MRGLAFPTAAVSPRESSYDYGTPFSGGGNENAIDPALRVDTPIDPALLGGDGYSSGVPVTALPPHTVHQPAPIPIRQYSQGPQGDPFAPLPPYVPVEQPSMPVQKPPKKKRKVVREMECGFCQGDDNKNNNGFPEPLLTCSECGRSGHPSCLQLEELGGTLRSYPWKCAECKSCEVCNEKSGDSNMLICDACDRGWHMGCLQPPLTEEPPGKWYCPICPPPLDTQERFAPEHESNEQYLEPSEPIDPEILAADMTTSPRHRRHRESSIASSSQSIAPYSSKSRRKGKSKASVTSLVTDESEVDVDGDVDGINNEQTPTAALRRRSKVKSRWKGKQPAKNGTVREQDEETGAETQTDLETTQLRPIKRMRLRLSSPIPPNAELPSSPHPPLRLKLLPPKGKGKEREHESADDGDDGGKKGMFDDLLTPEDRDTTQTTITQADKTRFERARTTSEHKFNPPPPPVTLPSASESPETPVAGPSTRRSTLLHLPIPPPTPGPATLSPAPSTPAPDAATPVDGVPRIRSIRFGEYEIQTWYNAPFPEEYYTSIVDGRLWICEFCLKYMKNRFVATRHQLKCKMRHPPGDEIYRDGYISIFEVDGRKNKIYCQNLCLLSKMFLDHKSLFYDVEPFLFYVMTEVDDMGARFVGYFSKEKRSPKDYNVSCIMTLPVRQRQGWGNLLIDFSYLLSKKEQRAGSPEKPLSALGALGYRNYWTLALMRYLRTTPKNPKLEDISKATSMTIEDIYNTLIQQNMITVLDAAPSPKPLPGQTIKFPKGRKNGIARKHLQRTTTNDDEKVNRPFIPPRSYRIHWEEDYVEEYMAKWEAKGYLRLKPENLKWSPFLIARTPKSAGVSTKAKDESMVQAADAADDDLCQADEVDTPGAGPSSSKSHVRATDTPFALFDDPIEAPEARNSRHNSPDPDDPSQPQREGPNTRVSPRKRNHPDVIPTRRSRRSSNVPVIATPSPKKSHSFPSKRQPPPPSLRRRRSSVKVPPVDEELTSLTPEDHLAQDAALAAKLAREEGRPRRQLRSHSNHESDLTSLVSTTPKPRAQQSRKRKRDEMESSPEPEPSLSPVTPRQIHTRRSSLAVIGKGNHTPKTPVNSRKPPAKRLPPSVPLSRRNSRTTRAARRVRSPSHASESEERISLRREEEEEEEEEKEEHPAPLRESPKPMEGEEEEPEEAPPGQPSRELSGHASHASSLHERHEEEEEEPGEDVKFEALDTPLTGITSRHSAPSDDTMCVPEEHRDATKGTPGPLAATPFRVNGHAAPPHGPIGATANGMAVRLEEEEEEEEEEAVAPSELPKTTSKPPASIIPTQVQAQLDVEVDLDADIDAEGEPDIDAEGEDDIDAEGEPDEDAEYEETSSL</sequence>
<dbReference type="PANTHER" id="PTHR10615">
    <property type="entry name" value="HISTONE ACETYLTRANSFERASE"/>
    <property type="match status" value="1"/>
</dbReference>
<reference evidence="17" key="1">
    <citation type="submission" date="2024-04" db="EMBL/GenBank/DDBJ databases">
        <authorList>
            <person name="Shaw F."/>
            <person name="Minotto A."/>
        </authorList>
    </citation>
    <scope>NUCLEOTIDE SEQUENCE [LARGE SCALE GENOMIC DNA]</scope>
</reference>
<dbReference type="Pfam" id="PF00628">
    <property type="entry name" value="PHD"/>
    <property type="match status" value="2"/>
</dbReference>
<dbReference type="InterPro" id="IPR001965">
    <property type="entry name" value="Znf_PHD"/>
</dbReference>
<feature type="region of interest" description="Disordered" evidence="13">
    <location>
        <begin position="255"/>
        <end position="517"/>
    </location>
</feature>
<dbReference type="EMBL" id="OZ037952">
    <property type="protein sequence ID" value="CAL1716778.1"/>
    <property type="molecule type" value="Genomic_DNA"/>
</dbReference>
<keyword evidence="9" id="KW-0007">Acetylation</keyword>
<dbReference type="Pfam" id="PF17772">
    <property type="entry name" value="zf-MYST"/>
    <property type="match status" value="1"/>
</dbReference>
<evidence type="ECO:0000259" key="14">
    <source>
        <dbReference type="PROSITE" id="PS50016"/>
    </source>
</evidence>
<gene>
    <name evidence="16" type="ORF">GFSPODELE1_LOCUS10911</name>
</gene>
<keyword evidence="6 11" id="KW-0863">Zinc-finger</keyword>
<dbReference type="Gene3D" id="1.10.10.10">
    <property type="entry name" value="Winged helix-like DNA-binding domain superfamily/Winged helix DNA-binding domain"/>
    <property type="match status" value="1"/>
</dbReference>
<feature type="compositionally biased region" description="Low complexity" evidence="13">
    <location>
        <begin position="267"/>
        <end position="280"/>
    </location>
</feature>
<feature type="compositionally biased region" description="Basic and acidic residues" evidence="13">
    <location>
        <begin position="907"/>
        <end position="917"/>
    </location>
</feature>
<feature type="region of interest" description="Disordered" evidence="13">
    <location>
        <begin position="1"/>
        <end position="36"/>
    </location>
</feature>
<evidence type="ECO:0000256" key="5">
    <source>
        <dbReference type="ARBA" id="ARBA00022723"/>
    </source>
</evidence>
<dbReference type="InterPro" id="IPR001841">
    <property type="entry name" value="Znf_RING"/>
</dbReference>
<evidence type="ECO:0000313" key="16">
    <source>
        <dbReference type="EMBL" id="CAL1716778.1"/>
    </source>
</evidence>
<feature type="compositionally biased region" description="Polar residues" evidence="13">
    <location>
        <begin position="351"/>
        <end position="362"/>
    </location>
</feature>
<keyword evidence="10 12" id="KW-0539">Nucleus</keyword>
<feature type="compositionally biased region" description="Pro residues" evidence="13">
    <location>
        <begin position="375"/>
        <end position="389"/>
    </location>
</feature>
<feature type="compositionally biased region" description="Acidic residues" evidence="13">
    <location>
        <begin position="1323"/>
        <end position="1365"/>
    </location>
</feature>
<organism evidence="16 17">
    <name type="scientific">Somion occarium</name>
    <dbReference type="NCBI Taxonomy" id="3059160"/>
    <lineage>
        <taxon>Eukaryota</taxon>
        <taxon>Fungi</taxon>
        <taxon>Dikarya</taxon>
        <taxon>Basidiomycota</taxon>
        <taxon>Agaricomycotina</taxon>
        <taxon>Agaricomycetes</taxon>
        <taxon>Polyporales</taxon>
        <taxon>Cerrenaceae</taxon>
        <taxon>Somion</taxon>
    </lineage>
</organism>
<evidence type="ECO:0000313" key="17">
    <source>
        <dbReference type="Proteomes" id="UP001497453"/>
    </source>
</evidence>
<keyword evidence="17" id="KW-1185">Reference proteome</keyword>
<dbReference type="SMART" id="SM00184">
    <property type="entry name" value="RING"/>
    <property type="match status" value="2"/>
</dbReference>
<comment type="catalytic activity">
    <reaction evidence="12">
        <text>L-lysyl-[protein] + acetyl-CoA = N(6)-acetyl-L-lysyl-[protein] + CoA + H(+)</text>
        <dbReference type="Rhea" id="RHEA:45948"/>
        <dbReference type="Rhea" id="RHEA-COMP:9752"/>
        <dbReference type="Rhea" id="RHEA-COMP:10731"/>
        <dbReference type="ChEBI" id="CHEBI:15378"/>
        <dbReference type="ChEBI" id="CHEBI:29969"/>
        <dbReference type="ChEBI" id="CHEBI:57287"/>
        <dbReference type="ChEBI" id="CHEBI:57288"/>
        <dbReference type="ChEBI" id="CHEBI:61930"/>
        <dbReference type="EC" id="2.3.1.48"/>
    </reaction>
</comment>
<dbReference type="PANTHER" id="PTHR10615:SF161">
    <property type="entry name" value="HISTONE ACETYLTRANSFERASE KAT7"/>
    <property type="match status" value="1"/>
</dbReference>
<feature type="region of interest" description="Disordered" evidence="13">
    <location>
        <begin position="846"/>
        <end position="865"/>
    </location>
</feature>
<dbReference type="Gene3D" id="3.30.60.60">
    <property type="entry name" value="N-acetyl transferase-like"/>
    <property type="match status" value="1"/>
</dbReference>
<evidence type="ECO:0000256" key="10">
    <source>
        <dbReference type="ARBA" id="ARBA00023242"/>
    </source>
</evidence>